<organism evidence="7 8">
    <name type="scientific">Strigamia maritima</name>
    <name type="common">European centipede</name>
    <name type="synonym">Geophilus maritimus</name>
    <dbReference type="NCBI Taxonomy" id="126957"/>
    <lineage>
        <taxon>Eukaryota</taxon>
        <taxon>Metazoa</taxon>
        <taxon>Ecdysozoa</taxon>
        <taxon>Arthropoda</taxon>
        <taxon>Myriapoda</taxon>
        <taxon>Chilopoda</taxon>
        <taxon>Pleurostigmophora</taxon>
        <taxon>Geophilomorpha</taxon>
        <taxon>Linotaeniidae</taxon>
        <taxon>Strigamia</taxon>
    </lineage>
</organism>
<dbReference type="InterPro" id="IPR019791">
    <property type="entry name" value="Haem_peroxidase_animal"/>
</dbReference>
<evidence type="ECO:0000256" key="4">
    <source>
        <dbReference type="ARBA" id="ARBA00022729"/>
    </source>
</evidence>
<keyword evidence="2" id="KW-0964">Secreted</keyword>
<keyword evidence="5" id="KW-0479">Metal-binding</keyword>
<evidence type="ECO:0000256" key="6">
    <source>
        <dbReference type="SAM" id="SignalP"/>
    </source>
</evidence>
<dbReference type="EnsemblMetazoa" id="SMAR001885-RA">
    <property type="protein sequence ID" value="SMAR001885-PA"/>
    <property type="gene ID" value="SMAR001885"/>
</dbReference>
<sequence length="709" mass="80725">MGLLRRWRTLTACIICTFTIVGCQQGSQTNICIPFEAINQAFHQARLRIVPRNPIGRDWTSVDIAPNGQILVEISKILARQFNLSPTAIFNGLPRIDTSKTEINSICPNFLKPFKCRDQRFRDITGLCNNLDNPQWGSTRMTLQRLLPPVYADGVDAPRMSTTNQPLPNPRILSAVMHRDTGNVLDHATTILFVGWGQLTDHDMAMASATEDDNGDEPACCDRAFQIRHPNCFPIEVPPGDTIQARCMEFVRSAAGITPGCKLGVRSQMDQVTSVLDANYIYGLTNEWASSLRTFQGGQLRTTPAFRQFGLKDLLPLKQQKPDEICLRPNPNIFCFQAGDIRANEQIMLTVLHTFMMRHHNRVATQLRQVNPHWNDERLYQESRHVMAAISQHITFNEFLPMLLGKQVMERYGLILLKQGYYDGYDPKINPTLFSSFLTSAFRFGHSLVPTTIERFNKFHQPIGSQRLGSVIRQPFDLYRAGWMDQFILGFVNSAAWALDSALSQEMTNHLFERPGDTFGLDLAAINIQRGRDHGVPGYNAYREFCGIGRARVFEEFSNTLNNDTILRLRELYRHPDDIDLWTAGISERPLQGAMVGPTFACIIGLQFRNLRKGDRFWHENQGWQSSFSSEQLQEIRKIKLSRIICDNSDDIDSIQVYALVLPDNDINPRVPCKSQILPSMDMTKWRDSNPIRSSGNHMLLSWENPTKF</sequence>
<dbReference type="PANTHER" id="PTHR11475">
    <property type="entry name" value="OXIDASE/PEROXIDASE"/>
    <property type="match status" value="1"/>
</dbReference>
<evidence type="ECO:0000313" key="7">
    <source>
        <dbReference type="EnsemblMetazoa" id="SMAR001885-PA"/>
    </source>
</evidence>
<dbReference type="InterPro" id="IPR037120">
    <property type="entry name" value="Haem_peroxidase_sf_animal"/>
</dbReference>
<dbReference type="PRINTS" id="PR00457">
    <property type="entry name" value="ANPEROXIDASE"/>
</dbReference>
<keyword evidence="8" id="KW-1185">Reference proteome</keyword>
<proteinExistence type="predicted"/>
<dbReference type="HOGENOM" id="CLU_006087_5_1_1"/>
<dbReference type="PANTHER" id="PTHR11475:SF106">
    <property type="entry name" value="CURLY SU"/>
    <property type="match status" value="1"/>
</dbReference>
<dbReference type="GO" id="GO:0005576">
    <property type="term" value="C:extracellular region"/>
    <property type="evidence" value="ECO:0007669"/>
    <property type="project" value="UniProtKB-SubCell"/>
</dbReference>
<feature type="binding site" description="axial binding residue" evidence="5">
    <location>
        <position position="446"/>
    </location>
    <ligand>
        <name>heme b</name>
        <dbReference type="ChEBI" id="CHEBI:60344"/>
    </ligand>
    <ligandPart>
        <name>Fe</name>
        <dbReference type="ChEBI" id="CHEBI:18248"/>
    </ligandPart>
</feature>
<dbReference type="Gene3D" id="1.10.640.10">
    <property type="entry name" value="Haem peroxidase domain superfamily, animal type"/>
    <property type="match status" value="1"/>
</dbReference>
<dbReference type="SUPFAM" id="SSF48113">
    <property type="entry name" value="Heme-dependent peroxidases"/>
    <property type="match status" value="1"/>
</dbReference>
<dbReference type="Pfam" id="PF03098">
    <property type="entry name" value="An_peroxidase"/>
    <property type="match status" value="1"/>
</dbReference>
<evidence type="ECO:0000313" key="8">
    <source>
        <dbReference type="Proteomes" id="UP000014500"/>
    </source>
</evidence>
<dbReference type="EMBL" id="JH430884">
    <property type="status" value="NOT_ANNOTATED_CDS"/>
    <property type="molecule type" value="Genomic_DNA"/>
</dbReference>
<dbReference type="GO" id="GO:0006979">
    <property type="term" value="P:response to oxidative stress"/>
    <property type="evidence" value="ECO:0007669"/>
    <property type="project" value="InterPro"/>
</dbReference>
<dbReference type="Proteomes" id="UP000014500">
    <property type="component" value="Unassembled WGS sequence"/>
</dbReference>
<evidence type="ECO:0000256" key="5">
    <source>
        <dbReference type="PIRSR" id="PIRSR619791-2"/>
    </source>
</evidence>
<evidence type="ECO:0008006" key="9">
    <source>
        <dbReference type="Google" id="ProtNLM"/>
    </source>
</evidence>
<reference evidence="8" key="1">
    <citation type="submission" date="2011-05" db="EMBL/GenBank/DDBJ databases">
        <authorList>
            <person name="Richards S.R."/>
            <person name="Qu J."/>
            <person name="Jiang H."/>
            <person name="Jhangiani S.N."/>
            <person name="Agravi P."/>
            <person name="Goodspeed R."/>
            <person name="Gross S."/>
            <person name="Mandapat C."/>
            <person name="Jackson L."/>
            <person name="Mathew T."/>
            <person name="Pu L."/>
            <person name="Thornton R."/>
            <person name="Saada N."/>
            <person name="Wilczek-Boney K.B."/>
            <person name="Lee S."/>
            <person name="Kovar C."/>
            <person name="Wu Y."/>
            <person name="Scherer S.E."/>
            <person name="Worley K.C."/>
            <person name="Muzny D.M."/>
            <person name="Gibbs R."/>
        </authorList>
    </citation>
    <scope>NUCLEOTIDE SEQUENCE</scope>
    <source>
        <strain evidence="8">Brora</strain>
    </source>
</reference>
<keyword evidence="4 6" id="KW-0732">Signal</keyword>
<dbReference type="AlphaFoldDB" id="T1ILP9"/>
<feature type="signal peptide" evidence="6">
    <location>
        <begin position="1"/>
        <end position="23"/>
    </location>
</feature>
<evidence type="ECO:0000256" key="1">
    <source>
        <dbReference type="ARBA" id="ARBA00004613"/>
    </source>
</evidence>
<reference evidence="7" key="2">
    <citation type="submission" date="2015-02" db="UniProtKB">
        <authorList>
            <consortium name="EnsemblMetazoa"/>
        </authorList>
    </citation>
    <scope>IDENTIFICATION</scope>
</reference>
<evidence type="ECO:0000256" key="2">
    <source>
        <dbReference type="ARBA" id="ARBA00022525"/>
    </source>
</evidence>
<dbReference type="PROSITE" id="PS50292">
    <property type="entry name" value="PEROXIDASE_3"/>
    <property type="match status" value="1"/>
</dbReference>
<feature type="chain" id="PRO_5004579312" description="Chorion peroxidase" evidence="6">
    <location>
        <begin position="24"/>
        <end position="709"/>
    </location>
</feature>
<dbReference type="PhylomeDB" id="T1ILP9"/>
<dbReference type="OMA" id="AQINKHW"/>
<protein>
    <recommendedName>
        <fullName evidence="9">Chorion peroxidase</fullName>
    </recommendedName>
</protein>
<dbReference type="STRING" id="126957.T1ILP9"/>
<dbReference type="CDD" id="cd09823">
    <property type="entry name" value="peroxinectin_like"/>
    <property type="match status" value="1"/>
</dbReference>
<dbReference type="PROSITE" id="PS51257">
    <property type="entry name" value="PROKAR_LIPOPROTEIN"/>
    <property type="match status" value="1"/>
</dbReference>
<dbReference type="GO" id="GO:0020037">
    <property type="term" value="F:heme binding"/>
    <property type="evidence" value="ECO:0007669"/>
    <property type="project" value="InterPro"/>
</dbReference>
<keyword evidence="3" id="KW-0560">Oxidoreductase</keyword>
<dbReference type="GO" id="GO:0046872">
    <property type="term" value="F:metal ion binding"/>
    <property type="evidence" value="ECO:0007669"/>
    <property type="project" value="UniProtKB-KW"/>
</dbReference>
<evidence type="ECO:0000256" key="3">
    <source>
        <dbReference type="ARBA" id="ARBA00022559"/>
    </source>
</evidence>
<accession>T1ILP9</accession>
<dbReference type="InterPro" id="IPR010255">
    <property type="entry name" value="Haem_peroxidase_sf"/>
</dbReference>
<keyword evidence="5" id="KW-0349">Heme</keyword>
<comment type="subcellular location">
    <subcellularLocation>
        <location evidence="1">Secreted</location>
    </subcellularLocation>
</comment>
<dbReference type="GO" id="GO:0004601">
    <property type="term" value="F:peroxidase activity"/>
    <property type="evidence" value="ECO:0007669"/>
    <property type="project" value="UniProtKB-KW"/>
</dbReference>
<dbReference type="eggNOG" id="KOG2408">
    <property type="taxonomic scope" value="Eukaryota"/>
</dbReference>
<name>T1ILP9_STRMM</name>
<dbReference type="FunFam" id="1.10.640.10:FF:000003">
    <property type="entry name" value="chorion peroxidase"/>
    <property type="match status" value="1"/>
</dbReference>
<keyword evidence="5" id="KW-0408">Iron</keyword>
<keyword evidence="3" id="KW-0575">Peroxidase</keyword>